<dbReference type="Pfam" id="PF12848">
    <property type="entry name" value="ABC_tran_Xtn"/>
    <property type="match status" value="1"/>
</dbReference>
<evidence type="ECO:0000313" key="6">
    <source>
        <dbReference type="Proteomes" id="UP000654670"/>
    </source>
</evidence>
<dbReference type="PROSITE" id="PS50893">
    <property type="entry name" value="ABC_TRANSPORTER_2"/>
    <property type="match status" value="2"/>
</dbReference>
<protein>
    <submittedName>
        <fullName evidence="5">ABC transporter ATP-binding protein</fullName>
    </submittedName>
</protein>
<dbReference type="NCBIfam" id="NF000355">
    <property type="entry name" value="ribo_prot_ABC_F"/>
    <property type="match status" value="1"/>
</dbReference>
<dbReference type="InterPro" id="IPR003439">
    <property type="entry name" value="ABC_transporter-like_ATP-bd"/>
</dbReference>
<dbReference type="AlphaFoldDB" id="A0A917RZ99"/>
<dbReference type="InterPro" id="IPR051309">
    <property type="entry name" value="ABCF_ATPase"/>
</dbReference>
<evidence type="ECO:0000256" key="3">
    <source>
        <dbReference type="SAM" id="Coils"/>
    </source>
</evidence>
<evidence type="ECO:0000256" key="2">
    <source>
        <dbReference type="ARBA" id="ARBA00022840"/>
    </source>
</evidence>
<proteinExistence type="predicted"/>
<organism evidence="5 6">
    <name type="scientific">Sporolactobacillus putidus</name>
    <dbReference type="NCBI Taxonomy" id="492735"/>
    <lineage>
        <taxon>Bacteria</taxon>
        <taxon>Bacillati</taxon>
        <taxon>Bacillota</taxon>
        <taxon>Bacilli</taxon>
        <taxon>Bacillales</taxon>
        <taxon>Sporolactobacillaceae</taxon>
        <taxon>Sporolactobacillus</taxon>
    </lineage>
</organism>
<dbReference type="GO" id="GO:0005524">
    <property type="term" value="F:ATP binding"/>
    <property type="evidence" value="ECO:0007669"/>
    <property type="project" value="UniProtKB-KW"/>
</dbReference>
<dbReference type="CDD" id="cd03221">
    <property type="entry name" value="ABCF_EF-3"/>
    <property type="match status" value="2"/>
</dbReference>
<reference evidence="5" key="1">
    <citation type="journal article" date="2014" name="Int. J. Syst. Evol. Microbiol.">
        <title>Complete genome sequence of Corynebacterium casei LMG S-19264T (=DSM 44701T), isolated from a smear-ripened cheese.</title>
        <authorList>
            <consortium name="US DOE Joint Genome Institute (JGI-PGF)"/>
            <person name="Walter F."/>
            <person name="Albersmeier A."/>
            <person name="Kalinowski J."/>
            <person name="Ruckert C."/>
        </authorList>
    </citation>
    <scope>NUCLEOTIDE SEQUENCE</scope>
    <source>
        <strain evidence="5">JCM 15325</strain>
    </source>
</reference>
<dbReference type="PANTHER" id="PTHR42855:SF2">
    <property type="entry name" value="DRUG RESISTANCE ABC TRANSPORTER,ATP-BINDING PROTEIN"/>
    <property type="match status" value="1"/>
</dbReference>
<keyword evidence="1" id="KW-0547">Nucleotide-binding</keyword>
<feature type="domain" description="ABC transporter" evidence="4">
    <location>
        <begin position="333"/>
        <end position="539"/>
    </location>
</feature>
<dbReference type="RefSeq" id="WP_188801748.1">
    <property type="nucleotide sequence ID" value="NZ_BMOK01000002.1"/>
</dbReference>
<evidence type="ECO:0000259" key="4">
    <source>
        <dbReference type="PROSITE" id="PS50893"/>
    </source>
</evidence>
<dbReference type="InterPro" id="IPR017871">
    <property type="entry name" value="ABC_transporter-like_CS"/>
</dbReference>
<keyword evidence="6" id="KW-1185">Reference proteome</keyword>
<dbReference type="EMBL" id="BMOK01000002">
    <property type="protein sequence ID" value="GGL46028.1"/>
    <property type="molecule type" value="Genomic_DNA"/>
</dbReference>
<gene>
    <name evidence="5" type="ORF">GCM10007968_07640</name>
</gene>
<dbReference type="SMART" id="SM00382">
    <property type="entry name" value="AAA"/>
    <property type="match status" value="2"/>
</dbReference>
<dbReference type="Gene3D" id="3.40.50.300">
    <property type="entry name" value="P-loop containing nucleotide triphosphate hydrolases"/>
    <property type="match status" value="2"/>
</dbReference>
<evidence type="ECO:0000256" key="1">
    <source>
        <dbReference type="ARBA" id="ARBA00022741"/>
    </source>
</evidence>
<dbReference type="FunFam" id="3.40.50.300:FF:000011">
    <property type="entry name" value="Putative ABC transporter ATP-binding component"/>
    <property type="match status" value="1"/>
</dbReference>
<dbReference type="InterPro" id="IPR027417">
    <property type="entry name" value="P-loop_NTPase"/>
</dbReference>
<sequence>MMICQADHIKKNIAGNEILHDVSFSINDGEKAAVVGANGSGKTTLFNLIARLEPPDQGAVSIKKGATVGYLRQLPDGEGRTVREVLKGAFADCLTVEKKMRKVEEMLADAPPGKLEKLLTDYAVLQEKFQQAGGYDMDYRIEQVAEGVGIAPLLNRSFSSLSGGERTKTGLALQLLMAPDLLLLDEPTNHLDIVGLEWLEQYIRQYQGTVLLVSHDRRFLDRTTDKIFDLEDGEISVYFGNYSNFVKEKQERLIQAFAAYEDQQKKIRKMKETIKRLKEWANQSSPPNAGLHRRAKSMEKALDRIERLKKPKMEADKMTLNFQSARRTGDRVLGCKDLTVTFCGHVLFSRISLELFYRDRMAIIGPNGSGKTTLLKCLLGEIKPDHGEVRAGTNLNIGILSQHVFEEQGEKERRVIDVFREHASLAEGEARHELAKFLFFGSDVFKKVGTLSGGERVRLRLADLMVKKVNVLILDEPTNHLDIESREVLEEAVRRFQGTVLAVSHDRYFLNRCFQKIFWLQNGKLQRYEERGGQEKNQI</sequence>
<reference evidence="5" key="2">
    <citation type="submission" date="2020-09" db="EMBL/GenBank/DDBJ databases">
        <authorList>
            <person name="Sun Q."/>
            <person name="Ohkuma M."/>
        </authorList>
    </citation>
    <scope>NUCLEOTIDE SEQUENCE</scope>
    <source>
        <strain evidence="5">JCM 15325</strain>
    </source>
</reference>
<dbReference type="PROSITE" id="PS00211">
    <property type="entry name" value="ABC_TRANSPORTER_1"/>
    <property type="match status" value="1"/>
</dbReference>
<name>A0A917RZ99_9BACL</name>
<comment type="caution">
    <text evidence="5">The sequence shown here is derived from an EMBL/GenBank/DDBJ whole genome shotgun (WGS) entry which is preliminary data.</text>
</comment>
<keyword evidence="3" id="KW-0175">Coiled coil</keyword>
<feature type="coiled-coil region" evidence="3">
    <location>
        <begin position="260"/>
        <end position="308"/>
    </location>
</feature>
<keyword evidence="2 5" id="KW-0067">ATP-binding</keyword>
<dbReference type="GO" id="GO:0016887">
    <property type="term" value="F:ATP hydrolysis activity"/>
    <property type="evidence" value="ECO:0007669"/>
    <property type="project" value="InterPro"/>
</dbReference>
<dbReference type="Pfam" id="PF00005">
    <property type="entry name" value="ABC_tran"/>
    <property type="match status" value="2"/>
</dbReference>
<dbReference type="Proteomes" id="UP000654670">
    <property type="component" value="Unassembled WGS sequence"/>
</dbReference>
<evidence type="ECO:0000313" key="5">
    <source>
        <dbReference type="EMBL" id="GGL46028.1"/>
    </source>
</evidence>
<accession>A0A917RZ99</accession>
<dbReference type="InterPro" id="IPR003593">
    <property type="entry name" value="AAA+_ATPase"/>
</dbReference>
<dbReference type="PANTHER" id="PTHR42855">
    <property type="entry name" value="ABC TRANSPORTER ATP-BINDING SUBUNIT"/>
    <property type="match status" value="1"/>
</dbReference>
<feature type="domain" description="ABC transporter" evidence="4">
    <location>
        <begin position="4"/>
        <end position="257"/>
    </location>
</feature>
<dbReference type="InterPro" id="IPR032781">
    <property type="entry name" value="ABC_tran_Xtn"/>
</dbReference>
<dbReference type="SUPFAM" id="SSF52540">
    <property type="entry name" value="P-loop containing nucleoside triphosphate hydrolases"/>
    <property type="match status" value="2"/>
</dbReference>